<keyword evidence="3" id="KW-1185">Reference proteome</keyword>
<dbReference type="EMBL" id="MPUH01000014">
    <property type="protein sequence ID" value="OMJ95292.1"/>
    <property type="molecule type" value="Genomic_DNA"/>
</dbReference>
<evidence type="ECO:0000313" key="3">
    <source>
        <dbReference type="Proteomes" id="UP000187209"/>
    </source>
</evidence>
<dbReference type="InterPro" id="IPR006816">
    <property type="entry name" value="ELMO_dom"/>
</dbReference>
<evidence type="ECO:0000313" key="2">
    <source>
        <dbReference type="EMBL" id="OMJ95292.1"/>
    </source>
</evidence>
<protein>
    <recommendedName>
        <fullName evidence="1">ELMO domain-containing protein</fullName>
    </recommendedName>
</protein>
<proteinExistence type="predicted"/>
<gene>
    <name evidence="2" type="ORF">SteCoe_1349</name>
</gene>
<dbReference type="PROSITE" id="PS51335">
    <property type="entry name" value="ELMO"/>
    <property type="match status" value="1"/>
</dbReference>
<dbReference type="InterPro" id="IPR050868">
    <property type="entry name" value="ELMO_domain-containing"/>
</dbReference>
<accession>A0A1R2D222</accession>
<dbReference type="PANTHER" id="PTHR12771:SF2">
    <property type="entry name" value="ELMO DOMAIN-CONTAINING PROTEIN 3"/>
    <property type="match status" value="1"/>
</dbReference>
<evidence type="ECO:0000259" key="1">
    <source>
        <dbReference type="PROSITE" id="PS51335"/>
    </source>
</evidence>
<feature type="domain" description="ELMO" evidence="1">
    <location>
        <begin position="286"/>
        <end position="437"/>
    </location>
</feature>
<comment type="caution">
    <text evidence="2">The sequence shown here is derived from an EMBL/GenBank/DDBJ whole genome shotgun (WGS) entry which is preliminary data.</text>
</comment>
<organism evidence="2 3">
    <name type="scientific">Stentor coeruleus</name>
    <dbReference type="NCBI Taxonomy" id="5963"/>
    <lineage>
        <taxon>Eukaryota</taxon>
        <taxon>Sar</taxon>
        <taxon>Alveolata</taxon>
        <taxon>Ciliophora</taxon>
        <taxon>Postciliodesmatophora</taxon>
        <taxon>Heterotrichea</taxon>
        <taxon>Heterotrichida</taxon>
        <taxon>Stentoridae</taxon>
        <taxon>Stentor</taxon>
    </lineage>
</organism>
<dbReference type="Pfam" id="PF04727">
    <property type="entry name" value="ELMO_CED12"/>
    <property type="match status" value="1"/>
</dbReference>
<dbReference type="OrthoDB" id="449556at2759"/>
<dbReference type="AlphaFoldDB" id="A0A1R2D222"/>
<sequence>MEKISNRKFSFNWILEDKKSIKESTESKPFNINTPKFSVLKEESSENEKIGINSQSKPDDNFQTIEEVISNNKTSNINNCEERVIDEDCKVWEYTYESVEYGEEEPSYDLTDQSDTISGNTIKNEGINEITHEGIDIDKNEKSLVKVEKKPLNDVEKKTSSMEGKNKLKKKQIKEIPYIKLQGLEKKKELINEWKIVSVREIEAAKVEDDTVLDTTFYNRNISSDYIIQYIEKSDNEVFVPKAKFSFFKFFFRCFRVKTESLSLLNRKKQKLLKFSNESFSPTKVQHISMAKRIYTLLKNDDSCPIFGDHWKNIGFQGNSPGTDLRKSGVFGLLCLLYFVEKYPSISFKIHKYSIDISQKCHFASTCIFFAEIALIALKDNTLYEHMEKAKKVYEVILDYFSGMVIFWFRYYKDSKKKTVEIMKSIDYVGTYAKKNVDEILRLTKYKFS</sequence>
<dbReference type="PANTHER" id="PTHR12771">
    <property type="entry name" value="ENGULFMENT AND CELL MOTILITY"/>
    <property type="match status" value="1"/>
</dbReference>
<reference evidence="2 3" key="1">
    <citation type="submission" date="2016-11" db="EMBL/GenBank/DDBJ databases">
        <title>The macronuclear genome of Stentor coeruleus: a giant cell with tiny introns.</title>
        <authorList>
            <person name="Slabodnick M."/>
            <person name="Ruby J.G."/>
            <person name="Reiff S.B."/>
            <person name="Swart E.C."/>
            <person name="Gosai S."/>
            <person name="Prabakaran S."/>
            <person name="Witkowska E."/>
            <person name="Larue G.E."/>
            <person name="Fisher S."/>
            <person name="Freeman R.M."/>
            <person name="Gunawardena J."/>
            <person name="Chu W."/>
            <person name="Stover N.A."/>
            <person name="Gregory B.D."/>
            <person name="Nowacki M."/>
            <person name="Derisi J."/>
            <person name="Roy S.W."/>
            <person name="Marshall W.F."/>
            <person name="Sood P."/>
        </authorList>
    </citation>
    <scope>NUCLEOTIDE SEQUENCE [LARGE SCALE GENOMIC DNA]</scope>
    <source>
        <strain evidence="2">WM001</strain>
    </source>
</reference>
<dbReference type="Proteomes" id="UP000187209">
    <property type="component" value="Unassembled WGS sequence"/>
</dbReference>
<name>A0A1R2D222_9CILI</name>